<evidence type="ECO:0000313" key="2">
    <source>
        <dbReference type="EMBL" id="QPP08404.1"/>
    </source>
</evidence>
<accession>A0A7T1T8N2</accession>
<dbReference type="KEGG" id="sbat:G4Z16_20615"/>
<gene>
    <name evidence="2" type="ORF">G4Z16_20615</name>
</gene>
<reference evidence="3" key="1">
    <citation type="submission" date="2020-02" db="EMBL/GenBank/DDBJ databases">
        <title>Streptomyces sp. ASO4wet.</title>
        <authorList>
            <person name="Risdian C."/>
            <person name="Landwehr W."/>
            <person name="Schupp P."/>
            <person name="Wink J."/>
        </authorList>
    </citation>
    <scope>NUCLEOTIDE SEQUENCE [LARGE SCALE GENOMIC DNA]</scope>
    <source>
        <strain evidence="3">ASO4wet</strain>
    </source>
</reference>
<dbReference type="Proteomes" id="UP000595046">
    <property type="component" value="Chromosome"/>
</dbReference>
<dbReference type="Pfam" id="PF22564">
    <property type="entry name" value="HAAS"/>
    <property type="match status" value="1"/>
</dbReference>
<keyword evidence="1" id="KW-0472">Membrane</keyword>
<keyword evidence="3" id="KW-1185">Reference proteome</keyword>
<feature type="transmembrane region" description="Helical" evidence="1">
    <location>
        <begin position="163"/>
        <end position="181"/>
    </location>
</feature>
<proteinExistence type="predicted"/>
<dbReference type="AlphaFoldDB" id="A0A7T1T8N2"/>
<keyword evidence="1" id="KW-0812">Transmembrane</keyword>
<sequence>MKTVEHPLVVAYLETVKREAATLEPERRDELLADLAEHVAVALAERPAHGEADVKAVLDRLGDPRTIVATAREGETAVTPPVSAWHGTAPLILLPLAGLLVGLQPVLSGIAGIAGLVLLWAAPHWGRREKIIGTAATLLVPTGAVLVGLIHAASSAGSPRLQLSLYAAIALLPAAASVHLFRTGRRTSS</sequence>
<evidence type="ECO:0000256" key="1">
    <source>
        <dbReference type="SAM" id="Phobius"/>
    </source>
</evidence>
<dbReference type="EMBL" id="CP048882">
    <property type="protein sequence ID" value="QPP08404.1"/>
    <property type="molecule type" value="Genomic_DNA"/>
</dbReference>
<name>A0A7T1T8N2_9ACTN</name>
<keyword evidence="1" id="KW-1133">Transmembrane helix</keyword>
<feature type="transmembrane region" description="Helical" evidence="1">
    <location>
        <begin position="92"/>
        <end position="119"/>
    </location>
</feature>
<dbReference type="RefSeq" id="WP_197352198.1">
    <property type="nucleotide sequence ID" value="NZ_CP048882.1"/>
</dbReference>
<protein>
    <submittedName>
        <fullName evidence="2">Uncharacterized protein</fullName>
    </submittedName>
</protein>
<evidence type="ECO:0000313" key="3">
    <source>
        <dbReference type="Proteomes" id="UP000595046"/>
    </source>
</evidence>
<organism evidence="2 3">
    <name type="scientific">Streptomyces bathyalis</name>
    <dbReference type="NCBI Taxonomy" id="2710756"/>
    <lineage>
        <taxon>Bacteria</taxon>
        <taxon>Bacillati</taxon>
        <taxon>Actinomycetota</taxon>
        <taxon>Actinomycetes</taxon>
        <taxon>Kitasatosporales</taxon>
        <taxon>Streptomycetaceae</taxon>
        <taxon>Streptomyces</taxon>
    </lineage>
</organism>
<feature type="transmembrane region" description="Helical" evidence="1">
    <location>
        <begin position="131"/>
        <end position="151"/>
    </location>
</feature>